<evidence type="ECO:0000313" key="6">
    <source>
        <dbReference type="Proteomes" id="UP000273022"/>
    </source>
</evidence>
<proteinExistence type="predicted"/>
<dbReference type="Proteomes" id="UP000273022">
    <property type="component" value="Unassembled WGS sequence"/>
</dbReference>
<dbReference type="AlphaFoldDB" id="A0A3A6UJG6"/>
<keyword evidence="3" id="KW-0788">Thiol protease</keyword>
<accession>A0A3A6UJG6</accession>
<dbReference type="Gene3D" id="3.90.70.20">
    <property type="match status" value="1"/>
</dbReference>
<dbReference type="InterPro" id="IPR006473">
    <property type="entry name" value="Peptidase_C58_Yopt"/>
</dbReference>
<dbReference type="Pfam" id="PF03543">
    <property type="entry name" value="Peptidase_C58"/>
    <property type="match status" value="1"/>
</dbReference>
<dbReference type="OrthoDB" id="7300477at2"/>
<evidence type="ECO:0000313" key="5">
    <source>
        <dbReference type="EMBL" id="RJY19272.1"/>
    </source>
</evidence>
<reference evidence="5 6" key="1">
    <citation type="submission" date="2018-09" db="EMBL/GenBank/DDBJ databases">
        <title>Phylogeny of the Shewanellaceae, and recommendation for two new genera, Pseudoshewanella and Parashewanella.</title>
        <authorList>
            <person name="Wang G."/>
        </authorList>
    </citation>
    <scope>NUCLEOTIDE SEQUENCE [LARGE SCALE GENOMIC DNA]</scope>
    <source>
        <strain evidence="5 6">KCTC 22492</strain>
    </source>
</reference>
<sequence length="211" mass="23989">MDERFSNLARDHDAFYVHFEQYNNRGLYRGPSGLSHVAYVMGKENDESDGYCLALSMFTVECNFSPDRFLEDHATVENRGKIRGYQKITEMLTSDGQAKFNFISSTMTDSHTKIQRKQYIDLDHLATLLSSKNNVDVILELRSRKSAHAIAVRLGGGKSLLSGGMFFDPNFGFAVFKKKELIGSFFKRFMNEIYYTHTGITTAMVFKPNGT</sequence>
<protein>
    <recommendedName>
        <fullName evidence="4">Peptidase C58 YopT-type domain-containing protein</fullName>
    </recommendedName>
</protein>
<evidence type="ECO:0000256" key="2">
    <source>
        <dbReference type="ARBA" id="ARBA00022801"/>
    </source>
</evidence>
<keyword evidence="1" id="KW-0645">Protease</keyword>
<dbReference type="RefSeq" id="WP_121851867.1">
    <property type="nucleotide sequence ID" value="NZ_CP037952.1"/>
</dbReference>
<keyword evidence="6" id="KW-1185">Reference proteome</keyword>
<dbReference type="EMBL" id="QYYH01000005">
    <property type="protein sequence ID" value="RJY19272.1"/>
    <property type="molecule type" value="Genomic_DNA"/>
</dbReference>
<evidence type="ECO:0000256" key="1">
    <source>
        <dbReference type="ARBA" id="ARBA00022670"/>
    </source>
</evidence>
<organism evidence="5 6">
    <name type="scientific">Parashewanella spongiae</name>
    <dbReference type="NCBI Taxonomy" id="342950"/>
    <lineage>
        <taxon>Bacteria</taxon>
        <taxon>Pseudomonadati</taxon>
        <taxon>Pseudomonadota</taxon>
        <taxon>Gammaproteobacteria</taxon>
        <taxon>Alteromonadales</taxon>
        <taxon>Shewanellaceae</taxon>
        <taxon>Parashewanella</taxon>
    </lineage>
</organism>
<dbReference type="GO" id="GO:0006508">
    <property type="term" value="P:proteolysis"/>
    <property type="evidence" value="ECO:0007669"/>
    <property type="project" value="UniProtKB-KW"/>
</dbReference>
<keyword evidence="2" id="KW-0378">Hydrolase</keyword>
<comment type="caution">
    <text evidence="5">The sequence shown here is derived from an EMBL/GenBank/DDBJ whole genome shotgun (WGS) entry which is preliminary data.</text>
</comment>
<name>A0A3A6UJG6_9GAMM</name>
<evidence type="ECO:0000259" key="4">
    <source>
        <dbReference type="Pfam" id="PF03543"/>
    </source>
</evidence>
<dbReference type="GO" id="GO:0004197">
    <property type="term" value="F:cysteine-type endopeptidase activity"/>
    <property type="evidence" value="ECO:0007669"/>
    <property type="project" value="InterPro"/>
</dbReference>
<gene>
    <name evidence="5" type="ORF">D5R81_01365</name>
</gene>
<evidence type="ECO:0000256" key="3">
    <source>
        <dbReference type="ARBA" id="ARBA00022807"/>
    </source>
</evidence>
<feature type="domain" description="Peptidase C58 YopT-type" evidence="4">
    <location>
        <begin position="140"/>
        <end position="197"/>
    </location>
</feature>